<dbReference type="InterPro" id="IPR000873">
    <property type="entry name" value="AMP-dep_synth/lig_dom"/>
</dbReference>
<gene>
    <name evidence="7" type="ORF">DVA86_34945</name>
</gene>
<dbReference type="InterPro" id="IPR036736">
    <property type="entry name" value="ACP-like_sf"/>
</dbReference>
<reference evidence="7 8" key="1">
    <citation type="submission" date="2018-07" db="EMBL/GenBank/DDBJ databases">
        <title>Draft genome of the type strain Streptomyces armeniacus ATCC 15676.</title>
        <authorList>
            <person name="Labana P."/>
            <person name="Gosse J.T."/>
            <person name="Boddy C.N."/>
        </authorList>
    </citation>
    <scope>NUCLEOTIDE SEQUENCE [LARGE SCALE GENOMIC DNA]</scope>
    <source>
        <strain evidence="7 8">ATCC 15676</strain>
    </source>
</reference>
<dbReference type="GO" id="GO:0031177">
    <property type="term" value="F:phosphopantetheine binding"/>
    <property type="evidence" value="ECO:0007669"/>
    <property type="project" value="InterPro"/>
</dbReference>
<dbReference type="InterPro" id="IPR045851">
    <property type="entry name" value="AMP-bd_C_sf"/>
</dbReference>
<dbReference type="GO" id="GO:0005829">
    <property type="term" value="C:cytosol"/>
    <property type="evidence" value="ECO:0007669"/>
    <property type="project" value="TreeGrafter"/>
</dbReference>
<evidence type="ECO:0000256" key="5">
    <source>
        <dbReference type="SAM" id="MobiDB-lite"/>
    </source>
</evidence>
<feature type="region of interest" description="Disordered" evidence="5">
    <location>
        <begin position="706"/>
        <end position="775"/>
    </location>
</feature>
<dbReference type="Proteomes" id="UP000254425">
    <property type="component" value="Chromosome"/>
</dbReference>
<protein>
    <recommendedName>
        <fullName evidence="6">Carrier domain-containing protein</fullName>
    </recommendedName>
</protein>
<dbReference type="GO" id="GO:0044550">
    <property type="term" value="P:secondary metabolite biosynthetic process"/>
    <property type="evidence" value="ECO:0007669"/>
    <property type="project" value="TreeGrafter"/>
</dbReference>
<dbReference type="Gene3D" id="3.30.300.30">
    <property type="match status" value="1"/>
</dbReference>
<comment type="cofactor">
    <cofactor evidence="1">
        <name>pantetheine 4'-phosphate</name>
        <dbReference type="ChEBI" id="CHEBI:47942"/>
    </cofactor>
</comment>
<dbReference type="InterPro" id="IPR023213">
    <property type="entry name" value="CAT-like_dom_sf"/>
</dbReference>
<dbReference type="Gene3D" id="3.40.50.12780">
    <property type="entry name" value="N-terminal domain of ligase-like"/>
    <property type="match status" value="1"/>
</dbReference>
<dbReference type="Gene3D" id="1.10.1200.10">
    <property type="entry name" value="ACP-like"/>
    <property type="match status" value="1"/>
</dbReference>
<dbReference type="CDD" id="cd19540">
    <property type="entry name" value="LCL_NRPS-like"/>
    <property type="match status" value="1"/>
</dbReference>
<evidence type="ECO:0000256" key="3">
    <source>
        <dbReference type="ARBA" id="ARBA00022450"/>
    </source>
</evidence>
<dbReference type="GO" id="GO:0008610">
    <property type="term" value="P:lipid biosynthetic process"/>
    <property type="evidence" value="ECO:0007669"/>
    <property type="project" value="UniProtKB-ARBA"/>
</dbReference>
<dbReference type="InterPro" id="IPR001242">
    <property type="entry name" value="Condensation_dom"/>
</dbReference>
<dbReference type="GO" id="GO:0072330">
    <property type="term" value="P:monocarboxylic acid biosynthetic process"/>
    <property type="evidence" value="ECO:0007669"/>
    <property type="project" value="UniProtKB-ARBA"/>
</dbReference>
<dbReference type="PROSITE" id="PS50075">
    <property type="entry name" value="CARRIER"/>
    <property type="match status" value="1"/>
</dbReference>
<dbReference type="Pfam" id="PF00501">
    <property type="entry name" value="AMP-binding"/>
    <property type="match status" value="1"/>
</dbReference>
<dbReference type="InterPro" id="IPR006162">
    <property type="entry name" value="Ppantetheine_attach_site"/>
</dbReference>
<comment type="similarity">
    <text evidence="2">Belongs to the ATP-dependent AMP-binding enzyme family.</text>
</comment>
<feature type="domain" description="Carrier" evidence="6">
    <location>
        <begin position="68"/>
        <end position="143"/>
    </location>
</feature>
<evidence type="ECO:0000256" key="4">
    <source>
        <dbReference type="ARBA" id="ARBA00022553"/>
    </source>
</evidence>
<dbReference type="SUPFAM" id="SSF52777">
    <property type="entry name" value="CoA-dependent acyltransferases"/>
    <property type="match status" value="2"/>
</dbReference>
<keyword evidence="4" id="KW-0597">Phosphoprotein</keyword>
<dbReference type="InterPro" id="IPR020806">
    <property type="entry name" value="PKS_PP-bd"/>
</dbReference>
<dbReference type="PANTHER" id="PTHR45527:SF1">
    <property type="entry name" value="FATTY ACID SYNTHASE"/>
    <property type="match status" value="1"/>
</dbReference>
<sequence>MPTLPLTTDSLLRPACPTARAYLAARLPEYMVPAAFVALDALPLTTTGKLDRHALPEPDLDPRSRGRAPRGPVEEVLCGLFGEILGVPEWSIDDDFFAAGGHSLLATKLISRIRSTLGLDVSVRELFEAPTVAGLAKRASAAAGTGARLAPVQDRGERVPLSFAQQRLWFLHQLEGPGATYNIPVALRVTGPLRRPALDQALNDVLARHESLRTVFTEDADGARQVVLGRDAARGTVEWTAVRPDTLDGELERATRYAFDLAAELPLRAWVFSLSESEHVLLLVLHHIAGDGWSLRPLLADLAQAYTARCADRPPEWRPLPVQYADYALWQREALGSAEEPGTALAGQLDHWRQALHGIPEELALPTDRPRPQAASHQGDSVTFDLPEELRAALAGLARETRSSQFMLAQAAVAILLHRLGAGADIPVGAPIAGRTDDALEDLVGLFVNTLVLRTDLSGAPTVRELVARVRETDLAAYENQHVPFERLVEAVNPARSQSRNPLFQVLLAFHNADATGTGGRPEFPGAGEFLEVRTGTARFDLSFAFAEQRHADGTGAGVRGVIEYATELFDRATVETLADRLVRVLEAMTADPDRPVAEVPVLSTAERAELLAAGHGPEADVDGADLLGLFEERVRRAPEATAVVCGGRVLSYAEVDARAGRLAWLLAGRGVGPESLVAPRGSRSRFSRPGCSRARWPSARAIAVRTGRSAPATADRRAPGRGTPGPRCRRRARPSAARAVERTVRCRVRCSAPRGPCGRRRAPPPGGRTGTGPA</sequence>
<evidence type="ECO:0000256" key="2">
    <source>
        <dbReference type="ARBA" id="ARBA00006432"/>
    </source>
</evidence>
<dbReference type="AlphaFoldDB" id="A0A345XZ75"/>
<dbReference type="Pfam" id="PF00668">
    <property type="entry name" value="Condensation"/>
    <property type="match status" value="1"/>
</dbReference>
<evidence type="ECO:0000256" key="1">
    <source>
        <dbReference type="ARBA" id="ARBA00001957"/>
    </source>
</evidence>
<keyword evidence="3" id="KW-0596">Phosphopantetheine</keyword>
<evidence type="ECO:0000313" key="8">
    <source>
        <dbReference type="Proteomes" id="UP000254425"/>
    </source>
</evidence>
<dbReference type="EMBL" id="CP031320">
    <property type="protein sequence ID" value="AXK36941.1"/>
    <property type="molecule type" value="Genomic_DNA"/>
</dbReference>
<dbReference type="PROSITE" id="PS00012">
    <property type="entry name" value="PHOSPHOPANTETHEINE"/>
    <property type="match status" value="1"/>
</dbReference>
<dbReference type="FunFam" id="1.10.1200.10:FF:000016">
    <property type="entry name" value="Non-ribosomal peptide synthase"/>
    <property type="match status" value="1"/>
</dbReference>
<name>A0A345XZ75_9ACTN</name>
<evidence type="ECO:0000259" key="6">
    <source>
        <dbReference type="PROSITE" id="PS50075"/>
    </source>
</evidence>
<feature type="compositionally biased region" description="Basic and acidic residues" evidence="5">
    <location>
        <begin position="50"/>
        <end position="64"/>
    </location>
</feature>
<dbReference type="SUPFAM" id="SSF47336">
    <property type="entry name" value="ACP-like"/>
    <property type="match status" value="1"/>
</dbReference>
<dbReference type="Gene3D" id="3.30.559.10">
    <property type="entry name" value="Chloramphenicol acetyltransferase-like domain"/>
    <property type="match status" value="1"/>
</dbReference>
<dbReference type="PANTHER" id="PTHR45527">
    <property type="entry name" value="NONRIBOSOMAL PEPTIDE SYNTHETASE"/>
    <property type="match status" value="1"/>
</dbReference>
<organism evidence="7 8">
    <name type="scientific">Streptomyces armeniacus</name>
    <dbReference type="NCBI Taxonomy" id="83291"/>
    <lineage>
        <taxon>Bacteria</taxon>
        <taxon>Bacillati</taxon>
        <taxon>Actinomycetota</taxon>
        <taxon>Actinomycetes</taxon>
        <taxon>Kitasatosporales</taxon>
        <taxon>Streptomycetaceae</taxon>
        <taxon>Streptomyces</taxon>
    </lineage>
</organism>
<dbReference type="SUPFAM" id="SSF56801">
    <property type="entry name" value="Acetyl-CoA synthetase-like"/>
    <property type="match status" value="2"/>
</dbReference>
<dbReference type="GO" id="GO:0043041">
    <property type="term" value="P:amino acid activation for nonribosomal peptide biosynthetic process"/>
    <property type="evidence" value="ECO:0007669"/>
    <property type="project" value="TreeGrafter"/>
</dbReference>
<dbReference type="SMART" id="SM00823">
    <property type="entry name" value="PKS_PP"/>
    <property type="match status" value="1"/>
</dbReference>
<accession>A0A345XZ75</accession>
<dbReference type="GO" id="GO:0017000">
    <property type="term" value="P:antibiotic biosynthetic process"/>
    <property type="evidence" value="ECO:0007669"/>
    <property type="project" value="UniProtKB-ARBA"/>
</dbReference>
<dbReference type="Gene3D" id="3.30.559.30">
    <property type="entry name" value="Nonribosomal peptide synthetase, condensation domain"/>
    <property type="match status" value="1"/>
</dbReference>
<dbReference type="InterPro" id="IPR009081">
    <property type="entry name" value="PP-bd_ACP"/>
</dbReference>
<feature type="region of interest" description="Disordered" evidence="5">
    <location>
        <begin position="50"/>
        <end position="69"/>
    </location>
</feature>
<dbReference type="GO" id="GO:0003824">
    <property type="term" value="F:catalytic activity"/>
    <property type="evidence" value="ECO:0007669"/>
    <property type="project" value="InterPro"/>
</dbReference>
<evidence type="ECO:0000313" key="7">
    <source>
        <dbReference type="EMBL" id="AXK36941.1"/>
    </source>
</evidence>
<proteinExistence type="inferred from homology"/>
<dbReference type="FunFam" id="3.30.559.10:FF:000012">
    <property type="entry name" value="Non-ribosomal peptide synthetase"/>
    <property type="match status" value="1"/>
</dbReference>
<dbReference type="KEGG" id="sarm:DVA86_34945"/>
<dbReference type="Pfam" id="PF00550">
    <property type="entry name" value="PP-binding"/>
    <property type="match status" value="1"/>
</dbReference>
<dbReference type="InterPro" id="IPR042099">
    <property type="entry name" value="ANL_N_sf"/>
</dbReference>
<keyword evidence="8" id="KW-1185">Reference proteome</keyword>